<dbReference type="PANTHER" id="PTHR24366">
    <property type="entry name" value="IG(IMMUNOGLOBULIN) AND LRR(LEUCINE RICH REPEAT) DOMAINS"/>
    <property type="match status" value="1"/>
</dbReference>
<dbReference type="Gene3D" id="3.80.10.10">
    <property type="entry name" value="Ribonuclease Inhibitor"/>
    <property type="match status" value="2"/>
</dbReference>
<feature type="region of interest" description="Disordered" evidence="5">
    <location>
        <begin position="283"/>
        <end position="339"/>
    </location>
</feature>
<keyword evidence="2" id="KW-0732">Signal</keyword>
<keyword evidence="1" id="KW-0433">Leucine-rich repeat</keyword>
<dbReference type="SUPFAM" id="SSF52058">
    <property type="entry name" value="L domain-like"/>
    <property type="match status" value="1"/>
</dbReference>
<dbReference type="InterPro" id="IPR032675">
    <property type="entry name" value="LRR_dom_sf"/>
</dbReference>
<evidence type="ECO:0000256" key="4">
    <source>
        <dbReference type="ARBA" id="ARBA00023157"/>
    </source>
</evidence>
<dbReference type="Pfam" id="PF00560">
    <property type="entry name" value="LRR_1"/>
    <property type="match status" value="1"/>
</dbReference>
<reference evidence="7" key="1">
    <citation type="submission" date="2021-01" db="EMBL/GenBank/DDBJ databases">
        <title>A chromosome-scale assembly of European eel, Anguilla anguilla.</title>
        <authorList>
            <person name="Henkel C."/>
            <person name="Jong-Raadsen S.A."/>
            <person name="Dufour S."/>
            <person name="Weltzien F.-A."/>
            <person name="Palstra A.P."/>
            <person name="Pelster B."/>
            <person name="Spaink H.P."/>
            <person name="Van Den Thillart G.E."/>
            <person name="Jansen H."/>
            <person name="Zahm M."/>
            <person name="Klopp C."/>
            <person name="Cedric C."/>
            <person name="Louis A."/>
            <person name="Berthelot C."/>
            <person name="Parey E."/>
            <person name="Roest Crollius H."/>
            <person name="Montfort J."/>
            <person name="Robinson-Rechavi M."/>
            <person name="Bucao C."/>
            <person name="Bouchez O."/>
            <person name="Gislard M."/>
            <person name="Lluch J."/>
            <person name="Milhes M."/>
            <person name="Lampietro C."/>
            <person name="Lopez Roques C."/>
            <person name="Donnadieu C."/>
            <person name="Braasch I."/>
            <person name="Desvignes T."/>
            <person name="Postlethwait J."/>
            <person name="Bobe J."/>
            <person name="Guiguen Y."/>
            <person name="Dirks R."/>
        </authorList>
    </citation>
    <scope>NUCLEOTIDE SEQUENCE</scope>
    <source>
        <strain evidence="7">Tag_6206</strain>
        <tissue evidence="7">Liver</tissue>
    </source>
</reference>
<dbReference type="Pfam" id="PF13927">
    <property type="entry name" value="Ig_3"/>
    <property type="match status" value="1"/>
</dbReference>
<dbReference type="InterPro" id="IPR001611">
    <property type="entry name" value="Leu-rich_rpt"/>
</dbReference>
<dbReference type="PANTHER" id="PTHR24366:SF129">
    <property type="entry name" value="LEUCINE RICH REPEAT CONTAINING 24"/>
    <property type="match status" value="1"/>
</dbReference>
<evidence type="ECO:0000256" key="1">
    <source>
        <dbReference type="ARBA" id="ARBA00022614"/>
    </source>
</evidence>
<comment type="caution">
    <text evidence="7">The sequence shown here is derived from an EMBL/GenBank/DDBJ whole genome shotgun (WGS) entry which is preliminary data.</text>
</comment>
<dbReference type="PROSITE" id="PS50835">
    <property type="entry name" value="IG_LIKE"/>
    <property type="match status" value="1"/>
</dbReference>
<name>A0A9D3M9T6_ANGAN</name>
<organism evidence="7 8">
    <name type="scientific">Anguilla anguilla</name>
    <name type="common">European freshwater eel</name>
    <name type="synonym">Muraena anguilla</name>
    <dbReference type="NCBI Taxonomy" id="7936"/>
    <lineage>
        <taxon>Eukaryota</taxon>
        <taxon>Metazoa</taxon>
        <taxon>Chordata</taxon>
        <taxon>Craniata</taxon>
        <taxon>Vertebrata</taxon>
        <taxon>Euteleostomi</taxon>
        <taxon>Actinopterygii</taxon>
        <taxon>Neopterygii</taxon>
        <taxon>Teleostei</taxon>
        <taxon>Anguilliformes</taxon>
        <taxon>Anguillidae</taxon>
        <taxon>Anguilla</taxon>
    </lineage>
</organism>
<keyword evidence="4" id="KW-1015">Disulfide bond</keyword>
<evidence type="ECO:0000259" key="6">
    <source>
        <dbReference type="PROSITE" id="PS50835"/>
    </source>
</evidence>
<feature type="compositionally biased region" description="Gly residues" evidence="5">
    <location>
        <begin position="304"/>
        <end position="319"/>
    </location>
</feature>
<dbReference type="PROSITE" id="PS51450">
    <property type="entry name" value="LRR"/>
    <property type="match status" value="1"/>
</dbReference>
<dbReference type="InterPro" id="IPR013783">
    <property type="entry name" value="Ig-like_fold"/>
</dbReference>
<evidence type="ECO:0000313" key="8">
    <source>
        <dbReference type="Proteomes" id="UP001044222"/>
    </source>
</evidence>
<dbReference type="EMBL" id="JAFIRN010000009">
    <property type="protein sequence ID" value="KAG5841628.1"/>
    <property type="molecule type" value="Genomic_DNA"/>
</dbReference>
<dbReference type="Pfam" id="PF13855">
    <property type="entry name" value="LRR_8"/>
    <property type="match status" value="1"/>
</dbReference>
<dbReference type="SMART" id="SM00369">
    <property type="entry name" value="LRR_TYP"/>
    <property type="match status" value="5"/>
</dbReference>
<dbReference type="InterPro" id="IPR036179">
    <property type="entry name" value="Ig-like_dom_sf"/>
</dbReference>
<sequence length="416" mass="45074">MGTCPSCITAETQRPQQHQPPYLATTPTFFLQDNSIGQIRLQDLSRLGQLHYLYLQNNSISALEPGAFRSQAQLLELALNGNRIHLLSAQIFQGLEHLRILYLSGNQITRLQDHTFRCLQRLQELHLQQNSVEVLGEEALAGLSSLALLDLSRNNLRTLQQGSLRPLVSLQVLRLTGERGRSQRVTQHADVQPVALRLRTALAAGLDKRGGQRLLSSSERRLLCAEPPRLSQRSLVEVPGNSLVCIPPVVQLEPRRLSVRLGENLRVSCQASGYPQPQVTWRKLSRGRTPPGLSPKGLVQEAGPGPGRGPGGAGAGGGVTARPGAGLMGAGPERGAERFDRDTGSGMLFLSNVTVAHAGRYECEAWNPGGVARVTFHLSVNVSSSASSADARRRRRLPALGLRPLVRAGLRPAARA</sequence>
<gene>
    <name evidence="7" type="ORF">ANANG_G00168650</name>
</gene>
<evidence type="ECO:0000256" key="3">
    <source>
        <dbReference type="ARBA" id="ARBA00022737"/>
    </source>
</evidence>
<feature type="domain" description="Ig-like" evidence="6">
    <location>
        <begin position="247"/>
        <end position="379"/>
    </location>
</feature>
<proteinExistence type="predicted"/>
<dbReference type="AlphaFoldDB" id="A0A9D3M9T6"/>
<evidence type="ECO:0000256" key="5">
    <source>
        <dbReference type="SAM" id="MobiDB-lite"/>
    </source>
</evidence>
<dbReference type="InterPro" id="IPR003599">
    <property type="entry name" value="Ig_sub"/>
</dbReference>
<evidence type="ECO:0000313" key="7">
    <source>
        <dbReference type="EMBL" id="KAG5841628.1"/>
    </source>
</evidence>
<dbReference type="InterPro" id="IPR003591">
    <property type="entry name" value="Leu-rich_rpt_typical-subtyp"/>
</dbReference>
<dbReference type="Proteomes" id="UP001044222">
    <property type="component" value="Chromosome 9"/>
</dbReference>
<dbReference type="SMART" id="SM00409">
    <property type="entry name" value="IG"/>
    <property type="match status" value="1"/>
</dbReference>
<dbReference type="SUPFAM" id="SSF48726">
    <property type="entry name" value="Immunoglobulin"/>
    <property type="match status" value="1"/>
</dbReference>
<dbReference type="Gene3D" id="2.60.40.10">
    <property type="entry name" value="Immunoglobulins"/>
    <property type="match status" value="1"/>
</dbReference>
<dbReference type="InterPro" id="IPR003598">
    <property type="entry name" value="Ig_sub2"/>
</dbReference>
<dbReference type="SMART" id="SM00408">
    <property type="entry name" value="IGc2"/>
    <property type="match status" value="1"/>
</dbReference>
<accession>A0A9D3M9T6</accession>
<protein>
    <recommendedName>
        <fullName evidence="6">Ig-like domain-containing protein</fullName>
    </recommendedName>
</protein>
<dbReference type="InterPro" id="IPR007110">
    <property type="entry name" value="Ig-like_dom"/>
</dbReference>
<keyword evidence="8" id="KW-1185">Reference proteome</keyword>
<evidence type="ECO:0000256" key="2">
    <source>
        <dbReference type="ARBA" id="ARBA00022729"/>
    </source>
</evidence>
<keyword evidence="3" id="KW-0677">Repeat</keyword>